<gene>
    <name evidence="1" type="ORF">FE839_14470</name>
</gene>
<dbReference type="Gene3D" id="3.40.50.620">
    <property type="entry name" value="HUPs"/>
    <property type="match status" value="1"/>
</dbReference>
<reference evidence="1 2" key="1">
    <citation type="submission" date="2019-05" db="EMBL/GenBank/DDBJ databases">
        <title>Genome sequence of Klebsiella sp strain TOUT106.</title>
        <authorList>
            <person name="Rahi P."/>
            <person name="Chaudhari D."/>
        </authorList>
    </citation>
    <scope>NUCLEOTIDE SEQUENCE [LARGE SCALE GENOMIC DNA]</scope>
    <source>
        <strain evidence="1 2">TOUT106</strain>
    </source>
</reference>
<protein>
    <submittedName>
        <fullName evidence="1">Universal stress protein</fullName>
    </submittedName>
</protein>
<dbReference type="AlphaFoldDB" id="A0A5R9LGN3"/>
<dbReference type="InterPro" id="IPR014729">
    <property type="entry name" value="Rossmann-like_a/b/a_fold"/>
</dbReference>
<dbReference type="Proteomes" id="UP000307430">
    <property type="component" value="Unassembled WGS sequence"/>
</dbReference>
<sequence length="142" mass="16273">MQIYRHALVLVQNETDGQLLLQHAECLAKETGTLITVGHISTDYREMDFTSDSLTRDLQAREIIDAKAMLSRLVESCSIDIEVRSIVTIHRFKDVEAIIQRENIDLVMLGHKNRLFGEYSSFSFEFINHLSIDVLIKHISTP</sequence>
<organism evidence="1 2">
    <name type="scientific">Klebsiella indica</name>
    <dbReference type="NCBI Taxonomy" id="2582917"/>
    <lineage>
        <taxon>Bacteria</taxon>
        <taxon>Pseudomonadati</taxon>
        <taxon>Pseudomonadota</taxon>
        <taxon>Gammaproteobacteria</taxon>
        <taxon>Enterobacterales</taxon>
        <taxon>Enterobacteriaceae</taxon>
        <taxon>Klebsiella/Raoultella group</taxon>
        <taxon>Klebsiella</taxon>
    </lineage>
</organism>
<proteinExistence type="predicted"/>
<accession>A0A5R9LGN3</accession>
<dbReference type="SUPFAM" id="SSF52402">
    <property type="entry name" value="Adenine nucleotide alpha hydrolases-like"/>
    <property type="match status" value="1"/>
</dbReference>
<evidence type="ECO:0000313" key="2">
    <source>
        <dbReference type="Proteomes" id="UP000307430"/>
    </source>
</evidence>
<dbReference type="RefSeq" id="WP_138361505.1">
    <property type="nucleotide sequence ID" value="NZ_JBCIVH010000075.1"/>
</dbReference>
<evidence type="ECO:0000313" key="1">
    <source>
        <dbReference type="EMBL" id="TLV15604.1"/>
    </source>
</evidence>
<name>A0A5R9LGN3_9ENTR</name>
<keyword evidence="2" id="KW-1185">Reference proteome</keyword>
<comment type="caution">
    <text evidence="1">The sequence shown here is derived from an EMBL/GenBank/DDBJ whole genome shotgun (WGS) entry which is preliminary data.</text>
</comment>
<dbReference type="EMBL" id="VCHQ01000018">
    <property type="protein sequence ID" value="TLV15604.1"/>
    <property type="molecule type" value="Genomic_DNA"/>
</dbReference>